<reference evidence="3" key="1">
    <citation type="journal article" date="2019" name="Int. J. Syst. Evol. Microbiol.">
        <title>The Global Catalogue of Microorganisms (GCM) 10K type strain sequencing project: providing services to taxonomists for standard genome sequencing and annotation.</title>
        <authorList>
            <consortium name="The Broad Institute Genomics Platform"/>
            <consortium name="The Broad Institute Genome Sequencing Center for Infectious Disease"/>
            <person name="Wu L."/>
            <person name="Ma J."/>
        </authorList>
    </citation>
    <scope>NUCLEOTIDE SEQUENCE [LARGE SCALE GENOMIC DNA]</scope>
    <source>
        <strain evidence="3">CECT 7649</strain>
    </source>
</reference>
<dbReference type="SUPFAM" id="SSF47598">
    <property type="entry name" value="Ribbon-helix-helix"/>
    <property type="match status" value="1"/>
</dbReference>
<organism evidence="2 3">
    <name type="scientific">Sphaerisporangium rhizosphaerae</name>
    <dbReference type="NCBI Taxonomy" id="2269375"/>
    <lineage>
        <taxon>Bacteria</taxon>
        <taxon>Bacillati</taxon>
        <taxon>Actinomycetota</taxon>
        <taxon>Actinomycetes</taxon>
        <taxon>Streptosporangiales</taxon>
        <taxon>Streptosporangiaceae</taxon>
        <taxon>Sphaerisporangium</taxon>
    </lineage>
</organism>
<name>A0ABW2P3P5_9ACTN</name>
<gene>
    <name evidence="2" type="ORF">ACFQSB_11890</name>
</gene>
<keyword evidence="1" id="KW-0812">Transmembrane</keyword>
<dbReference type="Proteomes" id="UP001596496">
    <property type="component" value="Unassembled WGS sequence"/>
</dbReference>
<keyword evidence="1" id="KW-1133">Transmembrane helix</keyword>
<dbReference type="RefSeq" id="WP_380826274.1">
    <property type="nucleotide sequence ID" value="NZ_JBHTCG010000006.1"/>
</dbReference>
<evidence type="ECO:0000313" key="3">
    <source>
        <dbReference type="Proteomes" id="UP001596496"/>
    </source>
</evidence>
<feature type="transmembrane region" description="Helical" evidence="1">
    <location>
        <begin position="12"/>
        <end position="31"/>
    </location>
</feature>
<comment type="caution">
    <text evidence="2">The sequence shown here is derived from an EMBL/GenBank/DDBJ whole genome shotgun (WGS) entry which is preliminary data.</text>
</comment>
<accession>A0ABW2P3P5</accession>
<dbReference type="InterPro" id="IPR010985">
    <property type="entry name" value="Ribbon_hlx_hlx"/>
</dbReference>
<keyword evidence="1" id="KW-0472">Membrane</keyword>
<protein>
    <submittedName>
        <fullName evidence="2">Type II toxin-antitoxin system ParD family antitoxin</fullName>
    </submittedName>
</protein>
<proteinExistence type="predicted"/>
<evidence type="ECO:0000313" key="2">
    <source>
        <dbReference type="EMBL" id="MFC7382910.1"/>
    </source>
</evidence>
<keyword evidence="3" id="KW-1185">Reference proteome</keyword>
<evidence type="ECO:0000256" key="1">
    <source>
        <dbReference type="SAM" id="Phobius"/>
    </source>
</evidence>
<sequence>MIAKREHRSLGIGMVIGMMLSMATMKITVTVPEELVAYIREQVQQGHFDSVSSYMTRAAESLRDFDPLDLLIASMVAETGEPGEDAKAWADEALAKAREAKRGAASVAADDAA</sequence>
<dbReference type="EMBL" id="JBHTCG010000006">
    <property type="protein sequence ID" value="MFC7382910.1"/>
    <property type="molecule type" value="Genomic_DNA"/>
</dbReference>